<evidence type="ECO:0000313" key="2">
    <source>
        <dbReference type="EMBL" id="KAK0451927.1"/>
    </source>
</evidence>
<organism evidence="2 3">
    <name type="scientific">Armillaria borealis</name>
    <dbReference type="NCBI Taxonomy" id="47425"/>
    <lineage>
        <taxon>Eukaryota</taxon>
        <taxon>Fungi</taxon>
        <taxon>Dikarya</taxon>
        <taxon>Basidiomycota</taxon>
        <taxon>Agaricomycotina</taxon>
        <taxon>Agaricomycetes</taxon>
        <taxon>Agaricomycetidae</taxon>
        <taxon>Agaricales</taxon>
        <taxon>Marasmiineae</taxon>
        <taxon>Physalacriaceae</taxon>
        <taxon>Armillaria</taxon>
    </lineage>
</organism>
<evidence type="ECO:0000256" key="1">
    <source>
        <dbReference type="SAM" id="Phobius"/>
    </source>
</evidence>
<keyword evidence="3" id="KW-1185">Reference proteome</keyword>
<evidence type="ECO:0000313" key="3">
    <source>
        <dbReference type="Proteomes" id="UP001175226"/>
    </source>
</evidence>
<feature type="transmembrane region" description="Helical" evidence="1">
    <location>
        <begin position="315"/>
        <end position="332"/>
    </location>
</feature>
<gene>
    <name evidence="2" type="ORF">EV421DRAFT_1731698</name>
</gene>
<feature type="transmembrane region" description="Helical" evidence="1">
    <location>
        <begin position="347"/>
        <end position="365"/>
    </location>
</feature>
<comment type="caution">
    <text evidence="2">The sequence shown here is derived from an EMBL/GenBank/DDBJ whole genome shotgun (WGS) entry which is preliminary data.</text>
</comment>
<sequence>MSIIANFESRSTWPVDSYSAVLIREFCYVPRNFWAGILVATALSNWTSLPTAVVLTVAEQRPFDSNTDPQRAAKTLAWDYAPGVPQGDAANVRVGWREKPVAAFFLRVQAKLFARLKDNSDCEKADDEKETKDKALSIAMGKQPESDLEEMETDPEIQPAHKTLRLFANSFLSAAVSAHPCTGSILPAMNAPHPPLRELPDTAVQSSLVTDEQEFEPVEEEKERLGCLASLFPPLLRRMFKPLSSLFTPIMMSMYIAIPISLIPQLKALFVEVDSGPSYHGPDGNPPLTFIITTGKFLMYIFVSNGYPDVQPSFVGNMNIPMTLILLGASFARMKIPRPFTKMPLPALFWVSFCKLAFLPVIGVVPKEALVERFVAMLLSGTPSAVRHTNRSLVATICPHVHFYCNYNCNITFTPIDSGGDQCGFDWPT</sequence>
<feature type="transmembrane region" description="Helical" evidence="1">
    <location>
        <begin position="286"/>
        <end position="303"/>
    </location>
</feature>
<dbReference type="Proteomes" id="UP001175226">
    <property type="component" value="Unassembled WGS sequence"/>
</dbReference>
<evidence type="ECO:0008006" key="4">
    <source>
        <dbReference type="Google" id="ProtNLM"/>
    </source>
</evidence>
<keyword evidence="1" id="KW-0472">Membrane</keyword>
<keyword evidence="1" id="KW-0812">Transmembrane</keyword>
<dbReference type="PANTHER" id="PTHR31274">
    <property type="entry name" value="PROTEIN ECM3"/>
    <property type="match status" value="1"/>
</dbReference>
<dbReference type="InterPro" id="IPR040254">
    <property type="entry name" value="Ecm3-like"/>
</dbReference>
<dbReference type="PANTHER" id="PTHR31274:SF1">
    <property type="entry name" value="AGL149CP"/>
    <property type="match status" value="1"/>
</dbReference>
<proteinExistence type="predicted"/>
<dbReference type="EMBL" id="JAUEPT010000005">
    <property type="protein sequence ID" value="KAK0451927.1"/>
    <property type="molecule type" value="Genomic_DNA"/>
</dbReference>
<feature type="transmembrane region" description="Helical" evidence="1">
    <location>
        <begin position="246"/>
        <end position="266"/>
    </location>
</feature>
<keyword evidence="1" id="KW-1133">Transmembrane helix</keyword>
<name>A0AA39JZR8_9AGAR</name>
<protein>
    <recommendedName>
        <fullName evidence="4">Auxin efflux carrier</fullName>
    </recommendedName>
</protein>
<accession>A0AA39JZR8</accession>
<dbReference type="AlphaFoldDB" id="A0AA39JZR8"/>
<reference evidence="2" key="1">
    <citation type="submission" date="2023-06" db="EMBL/GenBank/DDBJ databases">
        <authorList>
            <consortium name="Lawrence Berkeley National Laboratory"/>
            <person name="Ahrendt S."/>
            <person name="Sahu N."/>
            <person name="Indic B."/>
            <person name="Wong-Bajracharya J."/>
            <person name="Merenyi Z."/>
            <person name="Ke H.-M."/>
            <person name="Monk M."/>
            <person name="Kocsube S."/>
            <person name="Drula E."/>
            <person name="Lipzen A."/>
            <person name="Balint B."/>
            <person name="Henrissat B."/>
            <person name="Andreopoulos B."/>
            <person name="Martin F.M."/>
            <person name="Harder C.B."/>
            <person name="Rigling D."/>
            <person name="Ford K.L."/>
            <person name="Foster G.D."/>
            <person name="Pangilinan J."/>
            <person name="Papanicolaou A."/>
            <person name="Barry K."/>
            <person name="LaButti K."/>
            <person name="Viragh M."/>
            <person name="Koriabine M."/>
            <person name="Yan M."/>
            <person name="Riley R."/>
            <person name="Champramary S."/>
            <person name="Plett K.L."/>
            <person name="Tsai I.J."/>
            <person name="Slot J."/>
            <person name="Sipos G."/>
            <person name="Plett J."/>
            <person name="Nagy L.G."/>
            <person name="Grigoriev I.V."/>
        </authorList>
    </citation>
    <scope>NUCLEOTIDE SEQUENCE</scope>
    <source>
        <strain evidence="2">FPL87.14</strain>
    </source>
</reference>